<dbReference type="EMBL" id="PFBB01000011">
    <property type="protein sequence ID" value="PIR88682.1"/>
    <property type="molecule type" value="Genomic_DNA"/>
</dbReference>
<evidence type="ECO:0008006" key="4">
    <source>
        <dbReference type="Google" id="ProtNLM"/>
    </source>
</evidence>
<evidence type="ECO:0000256" key="1">
    <source>
        <dbReference type="SAM" id="Phobius"/>
    </source>
</evidence>
<feature type="transmembrane region" description="Helical" evidence="1">
    <location>
        <begin position="107"/>
        <end position="125"/>
    </location>
</feature>
<comment type="caution">
    <text evidence="2">The sequence shown here is derived from an EMBL/GenBank/DDBJ whole genome shotgun (WGS) entry which is preliminary data.</text>
</comment>
<reference evidence="3" key="1">
    <citation type="submission" date="2017-09" db="EMBL/GenBank/DDBJ databases">
        <title>Depth-based differentiation of microbial function through sediment-hosted aquifers and enrichment of novel symbionts in the deep terrestrial subsurface.</title>
        <authorList>
            <person name="Probst A.J."/>
            <person name="Ladd B."/>
            <person name="Jarett J.K."/>
            <person name="Geller-Mcgrath D.E."/>
            <person name="Sieber C.M.K."/>
            <person name="Emerson J.B."/>
            <person name="Anantharaman K."/>
            <person name="Thomas B.C."/>
            <person name="Malmstrom R."/>
            <person name="Stieglmeier M."/>
            <person name="Klingl A."/>
            <person name="Woyke T."/>
            <person name="Ryan C.M."/>
            <person name="Banfield J.F."/>
        </authorList>
    </citation>
    <scope>NUCLEOTIDE SEQUENCE [LARGE SCALE GENOMIC DNA]</scope>
</reference>
<organism evidence="2 3">
    <name type="scientific">Candidatus Harrisonbacteria bacterium CG10_big_fil_rev_8_21_14_0_10_44_23</name>
    <dbReference type="NCBI Taxonomy" id="1974585"/>
    <lineage>
        <taxon>Bacteria</taxon>
        <taxon>Candidatus Harrisoniibacteriota</taxon>
    </lineage>
</organism>
<feature type="transmembrane region" description="Helical" evidence="1">
    <location>
        <begin position="52"/>
        <end position="73"/>
    </location>
</feature>
<evidence type="ECO:0000313" key="3">
    <source>
        <dbReference type="Proteomes" id="UP000229615"/>
    </source>
</evidence>
<protein>
    <recommendedName>
        <fullName evidence="4">Band 7 domain-containing protein</fullName>
    </recommendedName>
</protein>
<proteinExistence type="predicted"/>
<keyword evidence="1" id="KW-0812">Transmembrane</keyword>
<keyword evidence="1" id="KW-1133">Transmembrane helix</keyword>
<sequence>MEVAMSWWLQPILVLVATLVTIFVFAYRVAVAAKRRHEQFRCDEVWADPRKIANWIWVIGAAVSSLLVALAVADRGAGFAFALGCVPFVLLVVPVFAHAYEEIPGGSSIQVGVVTVLGTMVPVLVTQGPEFFLFRGFLFGRELVSRKIRDYEQTVSNVIFPNHDVGDLKLQLNWGASPDNPAAIINLLKHGEEEMKSLIDNNALEEARQWATSDDRGPQSGDEAVRSTQYSSIYLLREIAGGEDVIPDVAGFEDAPVQDLIDYLLGYSPNQAQRRRWASNPEDSKDWGRLKGRIDPDRARVEREVGILVQLAQRLRSGSEKPMVWQYGIIIPKLFITEVVAKGKWAEYQDAISRERGQAPARIMEADTFDEIAITRAKRLDIPKVRAAELQTVLEGDKNASIDIRELRISLDENAKDAAANLQGLRDISINTGGAKGSTGGKKGGGK</sequence>
<gene>
    <name evidence="2" type="ORF">COU09_00895</name>
</gene>
<name>A0A2H0UQF1_9BACT</name>
<evidence type="ECO:0000313" key="2">
    <source>
        <dbReference type="EMBL" id="PIR88682.1"/>
    </source>
</evidence>
<accession>A0A2H0UQF1</accession>
<dbReference type="Proteomes" id="UP000229615">
    <property type="component" value="Unassembled WGS sequence"/>
</dbReference>
<feature type="transmembrane region" description="Helical" evidence="1">
    <location>
        <begin position="79"/>
        <end position="100"/>
    </location>
</feature>
<keyword evidence="1" id="KW-0472">Membrane</keyword>
<dbReference type="AlphaFoldDB" id="A0A2H0UQF1"/>
<feature type="transmembrane region" description="Helical" evidence="1">
    <location>
        <begin position="12"/>
        <end position="31"/>
    </location>
</feature>